<feature type="domain" description="LysM" evidence="2">
    <location>
        <begin position="2"/>
        <end position="45"/>
    </location>
</feature>
<dbReference type="Gene3D" id="3.10.50.10">
    <property type="match status" value="1"/>
</dbReference>
<reference evidence="4" key="1">
    <citation type="submission" date="2022-08" db="EMBL/GenBank/DDBJ databases">
        <title>Alicyclobacillus fastidiosus DSM 17978, complete genome.</title>
        <authorList>
            <person name="Wang Q."/>
            <person name="Cai R."/>
            <person name="Wang Z."/>
        </authorList>
    </citation>
    <scope>NUCLEOTIDE SEQUENCE</scope>
    <source>
        <strain evidence="4">DSM 17978</strain>
    </source>
</reference>
<evidence type="ECO:0000259" key="3">
    <source>
        <dbReference type="PROSITE" id="PS51910"/>
    </source>
</evidence>
<organism evidence="4 5">
    <name type="scientific">Alicyclobacillus fastidiosus</name>
    <dbReference type="NCBI Taxonomy" id="392011"/>
    <lineage>
        <taxon>Bacteria</taxon>
        <taxon>Bacillati</taxon>
        <taxon>Bacillota</taxon>
        <taxon>Bacilli</taxon>
        <taxon>Bacillales</taxon>
        <taxon>Alicyclobacillaceae</taxon>
        <taxon>Alicyclobacillus</taxon>
    </lineage>
</organism>
<dbReference type="SMART" id="SM00257">
    <property type="entry name" value="LysM"/>
    <property type="match status" value="2"/>
</dbReference>
<dbReference type="PROSITE" id="PS51782">
    <property type="entry name" value="LYSM"/>
    <property type="match status" value="2"/>
</dbReference>
<keyword evidence="4" id="KW-0378">Hydrolase</keyword>
<dbReference type="EMBL" id="CP104067">
    <property type="protein sequence ID" value="WAH41258.1"/>
    <property type="molecule type" value="Genomic_DNA"/>
</dbReference>
<evidence type="ECO:0000256" key="1">
    <source>
        <dbReference type="ARBA" id="ARBA00023295"/>
    </source>
</evidence>
<sequence length="422" mass="46893">MEIHVVQTGETLFRIAEQYGVSVQSVVQVNQLSSASIVPNQSILIPTNRTSYVVMPGDTLLNIAKRYGLSLNTIRTLNPQVSGNAIEIGSILRFPEIVRSSITVLGFLELTGTDQDRINVLSNAPYNTYIAPFGYGMDQTGAILPANDQIALQSIRQTRTNPAAVFSNWTGEGFNSSAVHAMLSSASMRAQYISEVMNVVTSQGYRAVVIDFENIPPGDSNIFEQFLSELSARLLPSYRRLFVSVMPIRSATDAANPLLRPYDYATLSEHAVHLILMAYNWHWATGEPGPIAAFHNVESTIQYALSVVPRVQVLLGVIRYGYDWVLPYDLNEAATVVSAQDAIDIAMQQGSSIFFDTTSMSPSFRYVDQQGAEHIVWFEDVRSIQVKLQLVKKYNLPGIAQWEISQSFPQFNPLIRNNFQIV</sequence>
<dbReference type="CDD" id="cd00118">
    <property type="entry name" value="LysM"/>
    <property type="match status" value="2"/>
</dbReference>
<dbReference type="InterPro" id="IPR011583">
    <property type="entry name" value="Chitinase_II/V-like_cat"/>
</dbReference>
<dbReference type="InterPro" id="IPR017853">
    <property type="entry name" value="GH"/>
</dbReference>
<dbReference type="InterPro" id="IPR036779">
    <property type="entry name" value="LysM_dom_sf"/>
</dbReference>
<dbReference type="Gene3D" id="3.20.20.80">
    <property type="entry name" value="Glycosidases"/>
    <property type="match status" value="1"/>
</dbReference>
<feature type="domain" description="GH18" evidence="3">
    <location>
        <begin position="102"/>
        <end position="422"/>
    </location>
</feature>
<dbReference type="RefSeq" id="WP_268005172.1">
    <property type="nucleotide sequence ID" value="NZ_BSUT01000001.1"/>
</dbReference>
<dbReference type="SMART" id="SM00636">
    <property type="entry name" value="Glyco_18"/>
    <property type="match status" value="1"/>
</dbReference>
<dbReference type="GO" id="GO:0016787">
    <property type="term" value="F:hydrolase activity"/>
    <property type="evidence" value="ECO:0007669"/>
    <property type="project" value="UniProtKB-KW"/>
</dbReference>
<dbReference type="Pfam" id="PF00704">
    <property type="entry name" value="Glyco_hydro_18"/>
    <property type="match status" value="1"/>
</dbReference>
<dbReference type="Gene3D" id="3.10.350.10">
    <property type="entry name" value="LysM domain"/>
    <property type="match status" value="2"/>
</dbReference>
<dbReference type="InterPro" id="IPR029070">
    <property type="entry name" value="Chitinase_insertion_sf"/>
</dbReference>
<evidence type="ECO:0000313" key="5">
    <source>
        <dbReference type="Proteomes" id="UP001164761"/>
    </source>
</evidence>
<dbReference type="PROSITE" id="PS51910">
    <property type="entry name" value="GH18_2"/>
    <property type="match status" value="1"/>
</dbReference>
<dbReference type="PANTHER" id="PTHR46066:SF2">
    <property type="entry name" value="CHITINASE DOMAIN-CONTAINING PROTEIN 1"/>
    <property type="match status" value="1"/>
</dbReference>
<keyword evidence="1" id="KW-0326">Glycosidase</keyword>
<dbReference type="SUPFAM" id="SSF51445">
    <property type="entry name" value="(Trans)glycosidases"/>
    <property type="match status" value="1"/>
</dbReference>
<name>A0ABY6ZED5_9BACL</name>
<dbReference type="SUPFAM" id="SSF54106">
    <property type="entry name" value="LysM domain"/>
    <property type="match status" value="2"/>
</dbReference>
<proteinExistence type="predicted"/>
<evidence type="ECO:0000313" key="4">
    <source>
        <dbReference type="EMBL" id="WAH41258.1"/>
    </source>
</evidence>
<evidence type="ECO:0000259" key="2">
    <source>
        <dbReference type="PROSITE" id="PS51782"/>
    </source>
</evidence>
<dbReference type="Proteomes" id="UP001164761">
    <property type="component" value="Chromosome"/>
</dbReference>
<protein>
    <submittedName>
        <fullName evidence="4">Glycosyl hydrolase family 18 protein</fullName>
    </submittedName>
</protein>
<dbReference type="InterPro" id="IPR001223">
    <property type="entry name" value="Glyco_hydro18_cat"/>
</dbReference>
<dbReference type="Pfam" id="PF01476">
    <property type="entry name" value="LysM"/>
    <property type="match status" value="2"/>
</dbReference>
<keyword evidence="5" id="KW-1185">Reference proteome</keyword>
<dbReference type="InterPro" id="IPR018392">
    <property type="entry name" value="LysM"/>
</dbReference>
<accession>A0ABY6ZED5</accession>
<feature type="domain" description="LysM" evidence="2">
    <location>
        <begin position="50"/>
        <end position="94"/>
    </location>
</feature>
<dbReference type="PANTHER" id="PTHR46066">
    <property type="entry name" value="CHITINASE DOMAIN-CONTAINING PROTEIN 1 FAMILY MEMBER"/>
    <property type="match status" value="1"/>
</dbReference>
<gene>
    <name evidence="4" type="ORF">NZD89_23835</name>
</gene>